<dbReference type="PANTHER" id="PTHR45856:SF24">
    <property type="entry name" value="FUNGAL LIPASE-LIKE DOMAIN-CONTAINING PROTEIN"/>
    <property type="match status" value="1"/>
</dbReference>
<dbReference type="InterPro" id="IPR002921">
    <property type="entry name" value="Fungal_lipase-type"/>
</dbReference>
<name>A0A6M0RZN5_9CYAN</name>
<keyword evidence="2" id="KW-0732">Signal</keyword>
<evidence type="ECO:0000313" key="4">
    <source>
        <dbReference type="EMBL" id="NEZ61616.1"/>
    </source>
</evidence>
<feature type="region of interest" description="Disordered" evidence="1">
    <location>
        <begin position="170"/>
        <end position="189"/>
    </location>
</feature>
<accession>A0A6M0RZN5</accession>
<evidence type="ECO:0000256" key="2">
    <source>
        <dbReference type="SAM" id="SignalP"/>
    </source>
</evidence>
<reference evidence="4 5" key="1">
    <citation type="journal article" date="2020" name="Microb. Ecol.">
        <title>Ecogenomics of the Marine Benthic Filamentous Cyanobacterium Adonisia.</title>
        <authorList>
            <person name="Walter J.M."/>
            <person name="Coutinho F.H."/>
            <person name="Leomil L."/>
            <person name="Hargreaves P.I."/>
            <person name="Campeao M.E."/>
            <person name="Vieira V.V."/>
            <person name="Silva B.S."/>
            <person name="Fistarol G.O."/>
            <person name="Salomon P.S."/>
            <person name="Sawabe T."/>
            <person name="Mino S."/>
            <person name="Hosokawa M."/>
            <person name="Miyashita H."/>
            <person name="Maruyama F."/>
            <person name="van Verk M.C."/>
            <person name="Dutilh B.E."/>
            <person name="Thompson C.C."/>
            <person name="Thompson F.L."/>
        </authorList>
    </citation>
    <scope>NUCLEOTIDE SEQUENCE [LARGE SCALE GENOMIC DNA]</scope>
    <source>
        <strain evidence="4 5">CCMR0082</strain>
    </source>
</reference>
<dbReference type="Gene3D" id="3.40.50.1820">
    <property type="entry name" value="alpha/beta hydrolase"/>
    <property type="match status" value="1"/>
</dbReference>
<dbReference type="SUPFAM" id="SSF53474">
    <property type="entry name" value="alpha/beta-Hydrolases"/>
    <property type="match status" value="1"/>
</dbReference>
<protein>
    <submittedName>
        <fullName evidence="4">DUF2974 domain-containing protein</fullName>
    </submittedName>
</protein>
<organism evidence="4 5">
    <name type="scientific">Adonisia turfae CCMR0082</name>
    <dbReference type="NCBI Taxonomy" id="2304604"/>
    <lineage>
        <taxon>Bacteria</taxon>
        <taxon>Bacillati</taxon>
        <taxon>Cyanobacteriota</taxon>
        <taxon>Adonisia</taxon>
        <taxon>Adonisia turfae</taxon>
    </lineage>
</organism>
<proteinExistence type="predicted"/>
<dbReference type="InterPro" id="IPR051218">
    <property type="entry name" value="Sec_MonoDiacylglyc_Lipase"/>
</dbReference>
<gene>
    <name evidence="4" type="ORF">D0962_02300</name>
</gene>
<comment type="caution">
    <text evidence="4">The sequence shown here is derived from an EMBL/GenBank/DDBJ whole genome shotgun (WGS) entry which is preliminary data.</text>
</comment>
<sequence length="608" mass="69339">MVRFSVSILSVRTAALMGSVLLMGAAPATPEPKAESNIAINQVEDSISPLLDHEAQTPQTPNGDSLETIEATQRQWFLRIQGAFAAAVGLSAIALAYGVRSYSKYHQWQRIDFLRRATREFENDPGISSALSILAFEEYRDYPLNIPETTAAKSKTFRVTNQLLNEALGSSKERKNRKEKLDQSTSDHEKQISDIEEYYAETSMRDWFNQMLNGLEHFGYMVESKAFSVKEVKPWLNYWIRLIADETYRHNCDSRVYDQLYNYIYDHGFDGVRQLFEKFGYRILRSPYKEGDFEKLGDVSHYSTKLALSLAKASRLVYEDVRYVAKIAELWKIDIRNNFRYFNAKKRDTQAFIFRTNECMVLVFRGTQEIRDWTTNLDMKLRNFTIRRAGKTTVSSYKGKVHTGFFLGWADIERDVLKQIERWQKVSGTAAKLPPLIIAGHSLGGALATMAAASLQENGFNVAGLYTFGQPRVGDLTFSRQLNKNLSGRAFRFVNNNDVVPHVPPPFSLRNPMHLYGHLGTEKYFNSKGFLVDNYKAIYRAFDGFMGLVKSAFESGLDLIADHSMSYYISNLDQAMEDEIKDIKVTKLEQDVSRVGGAEGLKRVKKSV</sequence>
<dbReference type="Proteomes" id="UP000473574">
    <property type="component" value="Unassembled WGS sequence"/>
</dbReference>
<evidence type="ECO:0000259" key="3">
    <source>
        <dbReference type="Pfam" id="PF01764"/>
    </source>
</evidence>
<dbReference type="GO" id="GO:0006629">
    <property type="term" value="P:lipid metabolic process"/>
    <property type="evidence" value="ECO:0007669"/>
    <property type="project" value="InterPro"/>
</dbReference>
<evidence type="ECO:0000313" key="5">
    <source>
        <dbReference type="Proteomes" id="UP000473574"/>
    </source>
</evidence>
<dbReference type="PANTHER" id="PTHR45856">
    <property type="entry name" value="ALPHA/BETA-HYDROLASES SUPERFAMILY PROTEIN"/>
    <property type="match status" value="1"/>
</dbReference>
<dbReference type="InterPro" id="IPR029058">
    <property type="entry name" value="AB_hydrolase_fold"/>
</dbReference>
<dbReference type="RefSeq" id="WP_163659448.1">
    <property type="nucleotide sequence ID" value="NZ_QZCE01000001.1"/>
</dbReference>
<feature type="signal peptide" evidence="2">
    <location>
        <begin position="1"/>
        <end position="28"/>
    </location>
</feature>
<feature type="chain" id="PRO_5027077663" evidence="2">
    <location>
        <begin position="29"/>
        <end position="608"/>
    </location>
</feature>
<dbReference type="AlphaFoldDB" id="A0A6M0RZN5"/>
<dbReference type="Pfam" id="PF01764">
    <property type="entry name" value="Lipase_3"/>
    <property type="match status" value="1"/>
</dbReference>
<feature type="compositionally biased region" description="Basic and acidic residues" evidence="1">
    <location>
        <begin position="179"/>
        <end position="189"/>
    </location>
</feature>
<evidence type="ECO:0000256" key="1">
    <source>
        <dbReference type="SAM" id="MobiDB-lite"/>
    </source>
</evidence>
<feature type="domain" description="Fungal lipase-type" evidence="3">
    <location>
        <begin position="361"/>
        <end position="506"/>
    </location>
</feature>
<dbReference type="EMBL" id="QZCE01000001">
    <property type="protein sequence ID" value="NEZ61616.1"/>
    <property type="molecule type" value="Genomic_DNA"/>
</dbReference>
<dbReference type="CDD" id="cd00519">
    <property type="entry name" value="Lipase_3"/>
    <property type="match status" value="1"/>
</dbReference>